<proteinExistence type="predicted"/>
<dbReference type="OrthoDB" id="1913277at2759"/>
<sequence length="249" mass="27132">MEDRRKKTSAFAGEAEAPFVPHDVIGLTTKTGFIGAGAGLFIASIRNAMSRGNVGAMSVFIRGRGIIGMAAAAPATFAFFFAATSNLRQKTDTWAATFGGFMSGGVLGLPSRRLPVVLGLGAVVGIWQGSFFFLGNRIDSFYDEEDEFQRKEIIRRTTRIPVEQTIAEIGEGPGITPQGYEERRRKRIKEKYGWDINPVDGVLAQPPRSREGRFSTSRAGRPPISPEGAGIRIGGRPVRFARITHTLRD</sequence>
<dbReference type="EMBL" id="LAZP02000011">
    <property type="protein sequence ID" value="PFH62999.1"/>
    <property type="molecule type" value="Genomic_DNA"/>
</dbReference>
<dbReference type="GO" id="GO:0006120">
    <property type="term" value="P:mitochondrial electron transport, NADH to ubiquinone"/>
    <property type="evidence" value="ECO:0007669"/>
    <property type="project" value="InterPro"/>
</dbReference>
<name>A0A2A9PNP8_OPHUN</name>
<evidence type="ECO:0000256" key="3">
    <source>
        <dbReference type="ARBA" id="ARBA00022792"/>
    </source>
</evidence>
<evidence type="ECO:0000256" key="7">
    <source>
        <dbReference type="SAM" id="MobiDB-lite"/>
    </source>
</evidence>
<protein>
    <submittedName>
        <fullName evidence="9">Uncharacterized protein</fullName>
    </submittedName>
</protein>
<gene>
    <name evidence="9" type="ORF">XA68_10411</name>
</gene>
<dbReference type="PANTHER" id="PTHR21382">
    <property type="entry name" value="NADH-UBIQUINONE OXIDOREDUCTASE SUBUNIT"/>
    <property type="match status" value="1"/>
</dbReference>
<dbReference type="AlphaFoldDB" id="A0A2A9PNP8"/>
<organism evidence="9 10">
    <name type="scientific">Ophiocordyceps unilateralis</name>
    <name type="common">Zombie-ant fungus</name>
    <name type="synonym">Torrubia unilateralis</name>
    <dbReference type="NCBI Taxonomy" id="268505"/>
    <lineage>
        <taxon>Eukaryota</taxon>
        <taxon>Fungi</taxon>
        <taxon>Dikarya</taxon>
        <taxon>Ascomycota</taxon>
        <taxon>Pezizomycotina</taxon>
        <taxon>Sordariomycetes</taxon>
        <taxon>Hypocreomycetidae</taxon>
        <taxon>Hypocreales</taxon>
        <taxon>Ophiocordycipitaceae</taxon>
        <taxon>Ophiocordyceps</taxon>
    </lineage>
</organism>
<evidence type="ECO:0000313" key="10">
    <source>
        <dbReference type="Proteomes" id="UP000037136"/>
    </source>
</evidence>
<evidence type="ECO:0000256" key="2">
    <source>
        <dbReference type="ARBA" id="ARBA00022692"/>
    </source>
</evidence>
<accession>A0A2A9PNP8</accession>
<dbReference type="STRING" id="268505.A0A2A9PNP8"/>
<dbReference type="Proteomes" id="UP000037136">
    <property type="component" value="Unassembled WGS sequence"/>
</dbReference>
<comment type="subcellular location">
    <subcellularLocation>
        <location evidence="1">Mitochondrion inner membrane</location>
        <topology evidence="1">Multi-pass membrane protein</topology>
    </subcellularLocation>
</comment>
<keyword evidence="3" id="KW-0999">Mitochondrion inner membrane</keyword>
<keyword evidence="6 8" id="KW-0472">Membrane</keyword>
<dbReference type="InterPro" id="IPR039205">
    <property type="entry name" value="NDUFA11"/>
</dbReference>
<reference evidence="9 10" key="1">
    <citation type="journal article" date="2015" name="BMC Genomics">
        <title>Gene expression during zombie ant biting behavior reflects the complexity underlying fungal parasitic behavioral manipulation.</title>
        <authorList>
            <person name="de Bekker C."/>
            <person name="Ohm R.A."/>
            <person name="Loreto R.G."/>
            <person name="Sebastian A."/>
            <person name="Albert I."/>
            <person name="Merrow M."/>
            <person name="Brachmann A."/>
            <person name="Hughes D.P."/>
        </authorList>
    </citation>
    <scope>NUCLEOTIDE SEQUENCE [LARGE SCALE GENOMIC DNA]</scope>
    <source>
        <strain evidence="9 10">SC16a</strain>
    </source>
</reference>
<feature type="transmembrane region" description="Helical" evidence="8">
    <location>
        <begin position="66"/>
        <end position="87"/>
    </location>
</feature>
<evidence type="ECO:0000256" key="6">
    <source>
        <dbReference type="ARBA" id="ARBA00023136"/>
    </source>
</evidence>
<evidence type="ECO:0000256" key="5">
    <source>
        <dbReference type="ARBA" id="ARBA00023128"/>
    </source>
</evidence>
<dbReference type="GO" id="GO:0005743">
    <property type="term" value="C:mitochondrial inner membrane"/>
    <property type="evidence" value="ECO:0007669"/>
    <property type="project" value="UniProtKB-SubCell"/>
</dbReference>
<evidence type="ECO:0000313" key="9">
    <source>
        <dbReference type="EMBL" id="PFH62999.1"/>
    </source>
</evidence>
<keyword evidence="4 8" id="KW-1133">Transmembrane helix</keyword>
<comment type="caution">
    <text evidence="9">The sequence shown here is derived from an EMBL/GenBank/DDBJ whole genome shotgun (WGS) entry which is preliminary data.</text>
</comment>
<keyword evidence="2 8" id="KW-0812">Transmembrane</keyword>
<feature type="region of interest" description="Disordered" evidence="7">
    <location>
        <begin position="204"/>
        <end position="232"/>
    </location>
</feature>
<dbReference type="GO" id="GO:0045271">
    <property type="term" value="C:respiratory chain complex I"/>
    <property type="evidence" value="ECO:0007669"/>
    <property type="project" value="InterPro"/>
</dbReference>
<evidence type="ECO:0000256" key="1">
    <source>
        <dbReference type="ARBA" id="ARBA00004448"/>
    </source>
</evidence>
<reference evidence="9 10" key="2">
    <citation type="journal article" date="2017" name="Sci. Rep.">
        <title>Ant-infecting Ophiocordyceps genomes reveal a high diversity of potential behavioral manipulation genes and a possible major role for enterotoxins.</title>
        <authorList>
            <person name="de Bekker C."/>
            <person name="Ohm R.A."/>
            <person name="Evans H.C."/>
            <person name="Brachmann A."/>
            <person name="Hughes D.P."/>
        </authorList>
    </citation>
    <scope>NUCLEOTIDE SEQUENCE [LARGE SCALE GENOMIC DNA]</scope>
    <source>
        <strain evidence="9 10">SC16a</strain>
    </source>
</reference>
<dbReference type="PANTHER" id="PTHR21382:SF1">
    <property type="entry name" value="NADH DEHYDROGENASE [UBIQUINONE] 1 ALPHA SUBCOMPLEX SUBUNIT 11"/>
    <property type="match status" value="1"/>
</dbReference>
<keyword evidence="5" id="KW-0496">Mitochondrion</keyword>
<evidence type="ECO:0000256" key="8">
    <source>
        <dbReference type="SAM" id="Phobius"/>
    </source>
</evidence>
<keyword evidence="10" id="KW-1185">Reference proteome</keyword>
<evidence type="ECO:0000256" key="4">
    <source>
        <dbReference type="ARBA" id="ARBA00022989"/>
    </source>
</evidence>
<feature type="transmembrane region" description="Helical" evidence="8">
    <location>
        <begin position="116"/>
        <end position="134"/>
    </location>
</feature>